<proteinExistence type="predicted"/>
<evidence type="ECO:0000313" key="2">
    <source>
        <dbReference type="EMBL" id="KAF7356135.1"/>
    </source>
</evidence>
<evidence type="ECO:0000259" key="1">
    <source>
        <dbReference type="PROSITE" id="PS50097"/>
    </source>
</evidence>
<protein>
    <submittedName>
        <fullName evidence="2">BTB domain-containing protein</fullName>
    </submittedName>
</protein>
<dbReference type="Proteomes" id="UP000620124">
    <property type="component" value="Unassembled WGS sequence"/>
</dbReference>
<dbReference type="AlphaFoldDB" id="A0A8H6YDP2"/>
<dbReference type="SMART" id="SM00225">
    <property type="entry name" value="BTB"/>
    <property type="match status" value="1"/>
</dbReference>
<dbReference type="Gene3D" id="3.30.710.10">
    <property type="entry name" value="Potassium Channel Kv1.1, Chain A"/>
    <property type="match status" value="1"/>
</dbReference>
<accession>A0A8H6YDP2</accession>
<evidence type="ECO:0000313" key="3">
    <source>
        <dbReference type="Proteomes" id="UP000620124"/>
    </source>
</evidence>
<dbReference type="Pfam" id="PF00651">
    <property type="entry name" value="BTB"/>
    <property type="match status" value="1"/>
</dbReference>
<dbReference type="OrthoDB" id="3893071at2759"/>
<sequence>MATIAETDIQRAEKLWFSPDVVILRAQTRVFRVFVAILKEKSSVFADMFTFPQPPSSDIETMDGVPVVTLHDDPDAMEVFLKAIFDSEFFMPPPAECKFDDIIGILRLAHKYDVPYLRRRALEHLGPIYPTRLSEFDSHRKLLPRRLQPWGCDNRNSHRISQVIVDPRWLALGENERNAYLRGHSVQMLQVLKICKFLSTSSDEDNCEDSAQCNRLRLRINSAHIDRIFSSQSIPLTYWGNYSWDAMKDRGMCTHCITMSRSLHTAARENLWNELPEMFGLPAWEELEQMRQVALTS</sequence>
<dbReference type="SUPFAM" id="SSF54695">
    <property type="entry name" value="POZ domain"/>
    <property type="match status" value="1"/>
</dbReference>
<dbReference type="InterPro" id="IPR011333">
    <property type="entry name" value="SKP1/BTB/POZ_sf"/>
</dbReference>
<dbReference type="CDD" id="cd18186">
    <property type="entry name" value="BTB_POZ_ZBTB_KLHL-like"/>
    <property type="match status" value="1"/>
</dbReference>
<dbReference type="PROSITE" id="PS50097">
    <property type="entry name" value="BTB"/>
    <property type="match status" value="1"/>
</dbReference>
<organism evidence="2 3">
    <name type="scientific">Mycena venus</name>
    <dbReference type="NCBI Taxonomy" id="2733690"/>
    <lineage>
        <taxon>Eukaryota</taxon>
        <taxon>Fungi</taxon>
        <taxon>Dikarya</taxon>
        <taxon>Basidiomycota</taxon>
        <taxon>Agaricomycotina</taxon>
        <taxon>Agaricomycetes</taxon>
        <taxon>Agaricomycetidae</taxon>
        <taxon>Agaricales</taxon>
        <taxon>Marasmiineae</taxon>
        <taxon>Mycenaceae</taxon>
        <taxon>Mycena</taxon>
    </lineage>
</organism>
<keyword evidence="3" id="KW-1185">Reference proteome</keyword>
<comment type="caution">
    <text evidence="2">The sequence shown here is derived from an EMBL/GenBank/DDBJ whole genome shotgun (WGS) entry which is preliminary data.</text>
</comment>
<gene>
    <name evidence="2" type="ORF">MVEN_00944100</name>
</gene>
<dbReference type="EMBL" id="JACAZI010000007">
    <property type="protein sequence ID" value="KAF7356135.1"/>
    <property type="molecule type" value="Genomic_DNA"/>
</dbReference>
<feature type="domain" description="BTB" evidence="1">
    <location>
        <begin position="19"/>
        <end position="93"/>
    </location>
</feature>
<reference evidence="2" key="1">
    <citation type="submission" date="2020-05" db="EMBL/GenBank/DDBJ databases">
        <title>Mycena genomes resolve the evolution of fungal bioluminescence.</title>
        <authorList>
            <person name="Tsai I.J."/>
        </authorList>
    </citation>
    <scope>NUCLEOTIDE SEQUENCE</scope>
    <source>
        <strain evidence="2">CCC161011</strain>
    </source>
</reference>
<dbReference type="InterPro" id="IPR000210">
    <property type="entry name" value="BTB/POZ_dom"/>
</dbReference>
<name>A0A8H6YDP2_9AGAR</name>